<dbReference type="EC" id="2.4.-.-" evidence="5"/>
<dbReference type="PANTHER" id="PTHR43685:SF5">
    <property type="entry name" value="GLYCOSYLTRANSFERASE EPSE-RELATED"/>
    <property type="match status" value="1"/>
</dbReference>
<feature type="domain" description="Glycosyltransferase 2-like" evidence="4">
    <location>
        <begin position="11"/>
        <end position="167"/>
    </location>
</feature>
<evidence type="ECO:0000256" key="1">
    <source>
        <dbReference type="ARBA" id="ARBA00006739"/>
    </source>
</evidence>
<evidence type="ECO:0000259" key="4">
    <source>
        <dbReference type="Pfam" id="PF00535"/>
    </source>
</evidence>
<dbReference type="InterPro" id="IPR001173">
    <property type="entry name" value="Glyco_trans_2-like"/>
</dbReference>
<dbReference type="EMBL" id="JBEYBF010000001">
    <property type="protein sequence ID" value="MEU1950627.1"/>
    <property type="molecule type" value="Genomic_DNA"/>
</dbReference>
<evidence type="ECO:0000256" key="3">
    <source>
        <dbReference type="ARBA" id="ARBA00022679"/>
    </source>
</evidence>
<protein>
    <submittedName>
        <fullName evidence="5">Glycosyltransferase</fullName>
        <ecNumber evidence="5">2.4.-.-</ecNumber>
    </submittedName>
</protein>
<organism evidence="5 6">
    <name type="scientific">Nocardia rhamnosiphila</name>
    <dbReference type="NCBI Taxonomy" id="426716"/>
    <lineage>
        <taxon>Bacteria</taxon>
        <taxon>Bacillati</taxon>
        <taxon>Actinomycetota</taxon>
        <taxon>Actinomycetes</taxon>
        <taxon>Mycobacteriales</taxon>
        <taxon>Nocardiaceae</taxon>
        <taxon>Nocardia</taxon>
    </lineage>
</organism>
<evidence type="ECO:0000256" key="2">
    <source>
        <dbReference type="ARBA" id="ARBA00022676"/>
    </source>
</evidence>
<dbReference type="Proteomes" id="UP001550628">
    <property type="component" value="Unassembled WGS sequence"/>
</dbReference>
<dbReference type="InterPro" id="IPR050834">
    <property type="entry name" value="Glycosyltransf_2"/>
</dbReference>
<dbReference type="Pfam" id="PF00535">
    <property type="entry name" value="Glycos_transf_2"/>
    <property type="match status" value="1"/>
</dbReference>
<evidence type="ECO:0000313" key="6">
    <source>
        <dbReference type="Proteomes" id="UP001550628"/>
    </source>
</evidence>
<keyword evidence="3 5" id="KW-0808">Transferase</keyword>
<keyword evidence="2 5" id="KW-0328">Glycosyltransferase</keyword>
<accession>A0ABV2WID4</accession>
<dbReference type="PANTHER" id="PTHR43685">
    <property type="entry name" value="GLYCOSYLTRANSFERASE"/>
    <property type="match status" value="1"/>
</dbReference>
<dbReference type="GO" id="GO:0016757">
    <property type="term" value="F:glycosyltransferase activity"/>
    <property type="evidence" value="ECO:0007669"/>
    <property type="project" value="UniProtKB-KW"/>
</dbReference>
<name>A0ABV2WID4_9NOCA</name>
<comment type="caution">
    <text evidence="5">The sequence shown here is derived from an EMBL/GenBank/DDBJ whole genome shotgun (WGS) entry which is preliminary data.</text>
</comment>
<evidence type="ECO:0000313" key="5">
    <source>
        <dbReference type="EMBL" id="MEU1950627.1"/>
    </source>
</evidence>
<reference evidence="5 6" key="1">
    <citation type="submission" date="2024-06" db="EMBL/GenBank/DDBJ databases">
        <title>The Natural Products Discovery Center: Release of the First 8490 Sequenced Strains for Exploring Actinobacteria Biosynthetic Diversity.</title>
        <authorList>
            <person name="Kalkreuter E."/>
            <person name="Kautsar S.A."/>
            <person name="Yang D."/>
            <person name="Bader C.D."/>
            <person name="Teijaro C.N."/>
            <person name="Fluegel L."/>
            <person name="Davis C.M."/>
            <person name="Simpson J.R."/>
            <person name="Lauterbach L."/>
            <person name="Steele A.D."/>
            <person name="Gui C."/>
            <person name="Meng S."/>
            <person name="Li G."/>
            <person name="Viehrig K."/>
            <person name="Ye F."/>
            <person name="Su P."/>
            <person name="Kiefer A.F."/>
            <person name="Nichols A."/>
            <person name="Cepeda A.J."/>
            <person name="Yan W."/>
            <person name="Fan B."/>
            <person name="Jiang Y."/>
            <person name="Adhikari A."/>
            <person name="Zheng C.-J."/>
            <person name="Schuster L."/>
            <person name="Cowan T.M."/>
            <person name="Smanski M.J."/>
            <person name="Chevrette M.G."/>
            <person name="De Carvalho L.P.S."/>
            <person name="Shen B."/>
        </authorList>
    </citation>
    <scope>NUCLEOTIDE SEQUENCE [LARGE SCALE GENOMIC DNA]</scope>
    <source>
        <strain evidence="5 6">NPDC019708</strain>
    </source>
</reference>
<keyword evidence="6" id="KW-1185">Reference proteome</keyword>
<dbReference type="GeneID" id="96243096"/>
<dbReference type="RefSeq" id="WP_030519086.1">
    <property type="nucleotide sequence ID" value="NZ_JBEYBD010000002.1"/>
</dbReference>
<proteinExistence type="inferred from homology"/>
<comment type="similarity">
    <text evidence="1">Belongs to the glycosyltransferase 2 family.</text>
</comment>
<gene>
    <name evidence="5" type="ORF">ABZ510_02085</name>
</gene>
<dbReference type="InterPro" id="IPR029044">
    <property type="entry name" value="Nucleotide-diphossugar_trans"/>
</dbReference>
<sequence length="295" mass="32293">MNAPGGTPKTTVVIATRNRAGELTRTLTELCALRPQPPIVVLDNASDDDTTGRARSFPGVKVIRLHRNLGAAARNLGVAVARTPYIAFSDDDSWWAGDALTEAERVLDRCPRLGLVAGRTLVGGDHRDDPVNERMAASPLGHAAELPGPSVLGFLACAAIVRRDAYREAAGFNALLHFGAEERLLALDLATHGWHLCYVPAVRAHHHPSTHRPPPAWRRRAEQRNNALITWMRRPIRQCAAETVRLLGRTAYEPGALLAVAGVIRRLPRALAQRRRLPPDVESRARILELADGRK</sequence>
<dbReference type="SUPFAM" id="SSF53448">
    <property type="entry name" value="Nucleotide-diphospho-sugar transferases"/>
    <property type="match status" value="1"/>
</dbReference>
<dbReference type="Gene3D" id="3.90.550.10">
    <property type="entry name" value="Spore Coat Polysaccharide Biosynthesis Protein SpsA, Chain A"/>
    <property type="match status" value="1"/>
</dbReference>